<dbReference type="Proteomes" id="UP000261704">
    <property type="component" value="Chromosome"/>
</dbReference>
<dbReference type="RefSeq" id="WP_118942593.1">
    <property type="nucleotide sequence ID" value="NZ_CP032125.1"/>
</dbReference>
<dbReference type="EMBL" id="CP032125">
    <property type="protein sequence ID" value="AXX97937.1"/>
    <property type="molecule type" value="Genomic_DNA"/>
</dbReference>
<accession>A0A347UGF9</accession>
<evidence type="ECO:0000313" key="2">
    <source>
        <dbReference type="Proteomes" id="UP000261704"/>
    </source>
</evidence>
<dbReference type="KEGG" id="pamo:BAR1_08325"/>
<proteinExistence type="predicted"/>
<evidence type="ECO:0000313" key="1">
    <source>
        <dbReference type="EMBL" id="AXX97937.1"/>
    </source>
</evidence>
<reference evidence="1 2" key="1">
    <citation type="submission" date="2018-09" db="EMBL/GenBank/DDBJ databases">
        <title>Profundibacter amoris BAR1 gen. nov., sp. nov., a new member of the Roseobacter clade isolated at Lokis Castle Vent Field on the Arctic Mid-Oceanic Ridge.</title>
        <authorList>
            <person name="Le Moine Bauer S."/>
            <person name="Sjoeberg A.G."/>
            <person name="L'Haridon S."/>
            <person name="Stokke R."/>
            <person name="Roalkvam I."/>
            <person name="Steen I.H."/>
            <person name="Dahle H."/>
        </authorList>
    </citation>
    <scope>NUCLEOTIDE SEQUENCE [LARGE SCALE GENOMIC DNA]</scope>
    <source>
        <strain evidence="1 2">BAR1</strain>
    </source>
</reference>
<protein>
    <submittedName>
        <fullName evidence="1">Uncharacterized protein</fullName>
    </submittedName>
</protein>
<dbReference type="AlphaFoldDB" id="A0A347UGF9"/>
<sequence>MNDNVIATAQEMLKLGAEQRSANALQEYLAGRCFFGRWRPPFHYVICFDADGTMWGENNYGTQDRGHWGIDAQSGALSVVWQSYWENLDTLGYALNGVLHLHDVKTGAWGTSLLKEINAAEVAAFQQAPIHPAG</sequence>
<name>A0A347UGF9_9RHOB</name>
<gene>
    <name evidence="1" type="ORF">BAR1_08325</name>
</gene>
<organism evidence="1 2">
    <name type="scientific">Profundibacter amoris</name>
    <dbReference type="NCBI Taxonomy" id="2171755"/>
    <lineage>
        <taxon>Bacteria</taxon>
        <taxon>Pseudomonadati</taxon>
        <taxon>Pseudomonadota</taxon>
        <taxon>Alphaproteobacteria</taxon>
        <taxon>Rhodobacterales</taxon>
        <taxon>Paracoccaceae</taxon>
        <taxon>Profundibacter</taxon>
    </lineage>
</organism>
<keyword evidence="2" id="KW-1185">Reference proteome</keyword>